<dbReference type="EMBL" id="BBWV01000001">
    <property type="protein sequence ID" value="GAO41617.1"/>
    <property type="molecule type" value="Genomic_DNA"/>
</dbReference>
<protein>
    <submittedName>
        <fullName evidence="1">Putative anhydro-N-acetylmuramic acid kinase</fullName>
    </submittedName>
</protein>
<dbReference type="Proteomes" id="UP000033121">
    <property type="component" value="Unassembled WGS sequence"/>
</dbReference>
<comment type="caution">
    <text evidence="1">The sequence shown here is derived from an EMBL/GenBank/DDBJ whole genome shotgun (WGS) entry which is preliminary data.</text>
</comment>
<dbReference type="SUPFAM" id="SSF53067">
    <property type="entry name" value="Actin-like ATPase domain"/>
    <property type="match status" value="1"/>
</dbReference>
<sequence length="359" mass="39725">MSGSSLDGLDIAYVHLQETGGKWSVEIQYATCLPYSHEWQEKLRSAIHLTALDYMLLHADYGHFIGQAVNQFIETHGLWHKVDMIASHGHTTFHLPLRSMTGQLGDGAAIAAETGLPVISDLRALDLAFGGQGAPIVPIGEKLLWKEYGYLLNLGGIANISFRHEEHYYAYDICPANRILNMLVKDLGWQMDENGALAATGKTDQTLLSRLEQLDYYGMPYPKSLSNDFGTDVVYPLIKGQRLSVADALHTFVDHIALQLEKEVLHINSRHQVEIAGQSMLITGGGALNGFLISRIREKLEPMGITVVVPDRQLVEFKEAVVMALIGVLRWREEYNVLSSVTGARRDSIGGAMWLGTEA</sequence>
<dbReference type="GO" id="GO:0016773">
    <property type="term" value="F:phosphotransferase activity, alcohol group as acceptor"/>
    <property type="evidence" value="ECO:0007669"/>
    <property type="project" value="InterPro"/>
</dbReference>
<keyword evidence="1" id="KW-0808">Transferase</keyword>
<dbReference type="GO" id="GO:0016301">
    <property type="term" value="F:kinase activity"/>
    <property type="evidence" value="ECO:0007669"/>
    <property type="project" value="UniProtKB-KW"/>
</dbReference>
<proteinExistence type="predicted"/>
<reference evidence="1 2" key="1">
    <citation type="submission" date="2015-04" db="EMBL/GenBank/DDBJ databases">
        <title>Whole genome shotgun sequence of Flavihumibacter petaseus NBRC 106054.</title>
        <authorList>
            <person name="Miyazawa S."/>
            <person name="Hosoyama A."/>
            <person name="Hashimoto M."/>
            <person name="Noguchi M."/>
            <person name="Tsuchikane K."/>
            <person name="Ohji S."/>
            <person name="Yamazoe A."/>
            <person name="Ichikawa N."/>
            <person name="Kimura A."/>
            <person name="Fujita N."/>
        </authorList>
    </citation>
    <scope>NUCLEOTIDE SEQUENCE [LARGE SCALE GENOMIC DNA]</scope>
    <source>
        <strain evidence="1 2">NBRC 106054</strain>
    </source>
</reference>
<dbReference type="GO" id="GO:0009254">
    <property type="term" value="P:peptidoglycan turnover"/>
    <property type="evidence" value="ECO:0007669"/>
    <property type="project" value="InterPro"/>
</dbReference>
<dbReference type="GO" id="GO:0006040">
    <property type="term" value="P:amino sugar metabolic process"/>
    <property type="evidence" value="ECO:0007669"/>
    <property type="project" value="InterPro"/>
</dbReference>
<dbReference type="PANTHER" id="PTHR30605:SF0">
    <property type="entry name" value="ANHYDRO-N-ACETYLMURAMIC ACID KINASE"/>
    <property type="match status" value="1"/>
</dbReference>
<organism evidence="1 2">
    <name type="scientific">Flavihumibacter petaseus NBRC 106054</name>
    <dbReference type="NCBI Taxonomy" id="1220578"/>
    <lineage>
        <taxon>Bacteria</taxon>
        <taxon>Pseudomonadati</taxon>
        <taxon>Bacteroidota</taxon>
        <taxon>Chitinophagia</taxon>
        <taxon>Chitinophagales</taxon>
        <taxon>Chitinophagaceae</taxon>
        <taxon>Flavihumibacter</taxon>
    </lineage>
</organism>
<accession>A0A0E9MV40</accession>
<dbReference type="PANTHER" id="PTHR30605">
    <property type="entry name" value="ANHYDRO-N-ACETYLMURAMIC ACID KINASE"/>
    <property type="match status" value="1"/>
</dbReference>
<evidence type="ECO:0000313" key="2">
    <source>
        <dbReference type="Proteomes" id="UP000033121"/>
    </source>
</evidence>
<dbReference type="GO" id="GO:0005524">
    <property type="term" value="F:ATP binding"/>
    <property type="evidence" value="ECO:0007669"/>
    <property type="project" value="InterPro"/>
</dbReference>
<dbReference type="Gene3D" id="3.30.420.40">
    <property type="match status" value="2"/>
</dbReference>
<dbReference type="InterPro" id="IPR043129">
    <property type="entry name" value="ATPase_NBD"/>
</dbReference>
<keyword evidence="1" id="KW-0418">Kinase</keyword>
<keyword evidence="2" id="KW-1185">Reference proteome</keyword>
<evidence type="ECO:0000313" key="1">
    <source>
        <dbReference type="EMBL" id="GAO41617.1"/>
    </source>
</evidence>
<name>A0A0E9MV40_9BACT</name>
<gene>
    <name evidence="1" type="ORF">FPE01S_01_06310</name>
</gene>
<dbReference type="STRING" id="1220578.FPE01S_01_06310"/>
<dbReference type="InterPro" id="IPR005338">
    <property type="entry name" value="Anhydro_N_Ac-Mur_kinase"/>
</dbReference>
<dbReference type="Pfam" id="PF03702">
    <property type="entry name" value="AnmK"/>
    <property type="match status" value="1"/>
</dbReference>
<dbReference type="AlphaFoldDB" id="A0A0E9MV40"/>